<sequence length="148" mass="17111">YLYNYDKGLLKTHDSETSTRRSRPPKTISVQLVKFLYLALIIGLDPTIFKEGGPICNTSSSTEWTVFNFRMKFKMRMFNEIEDVHLLREKLELCNKDGAHATVVHLGIEAAILNDRRVQLRALSQKFNISYGAVYDTVHENLKFRIVT</sequence>
<organism evidence="1 2">
    <name type="scientific">Diploptera punctata</name>
    <name type="common">Pacific beetle cockroach</name>
    <dbReference type="NCBI Taxonomy" id="6984"/>
    <lineage>
        <taxon>Eukaryota</taxon>
        <taxon>Metazoa</taxon>
        <taxon>Ecdysozoa</taxon>
        <taxon>Arthropoda</taxon>
        <taxon>Hexapoda</taxon>
        <taxon>Insecta</taxon>
        <taxon>Pterygota</taxon>
        <taxon>Neoptera</taxon>
        <taxon>Polyneoptera</taxon>
        <taxon>Dictyoptera</taxon>
        <taxon>Blattodea</taxon>
        <taxon>Blaberoidea</taxon>
        <taxon>Blaberidae</taxon>
        <taxon>Diplopterinae</taxon>
        <taxon>Diploptera</taxon>
    </lineage>
</organism>
<reference evidence="1" key="1">
    <citation type="journal article" date="2023" name="IScience">
        <title>Live-bearing cockroach genome reveals convergent evolutionary mechanisms linked to viviparity in insects and beyond.</title>
        <authorList>
            <person name="Fouks B."/>
            <person name="Harrison M.C."/>
            <person name="Mikhailova A.A."/>
            <person name="Marchal E."/>
            <person name="English S."/>
            <person name="Carruthers M."/>
            <person name="Jennings E.C."/>
            <person name="Chiamaka E.L."/>
            <person name="Frigard R.A."/>
            <person name="Pippel M."/>
            <person name="Attardo G.M."/>
            <person name="Benoit J.B."/>
            <person name="Bornberg-Bauer E."/>
            <person name="Tobe S.S."/>
        </authorList>
    </citation>
    <scope>NUCLEOTIDE SEQUENCE</scope>
    <source>
        <strain evidence="1">Stay&amp;Tobe</strain>
    </source>
</reference>
<dbReference type="Proteomes" id="UP001233999">
    <property type="component" value="Unassembled WGS sequence"/>
</dbReference>
<feature type="non-terminal residue" evidence="1">
    <location>
        <position position="148"/>
    </location>
</feature>
<gene>
    <name evidence="1" type="ORF">L9F63_019256</name>
</gene>
<dbReference type="EMBL" id="JASPKZ010006466">
    <property type="protein sequence ID" value="KAJ9587232.1"/>
    <property type="molecule type" value="Genomic_DNA"/>
</dbReference>
<feature type="non-terminal residue" evidence="1">
    <location>
        <position position="1"/>
    </location>
</feature>
<accession>A0AAD8EEW1</accession>
<reference evidence="1" key="2">
    <citation type="submission" date="2023-05" db="EMBL/GenBank/DDBJ databases">
        <authorList>
            <person name="Fouks B."/>
        </authorList>
    </citation>
    <scope>NUCLEOTIDE SEQUENCE</scope>
    <source>
        <strain evidence="1">Stay&amp;Tobe</strain>
        <tissue evidence="1">Testes</tissue>
    </source>
</reference>
<keyword evidence="2" id="KW-1185">Reference proteome</keyword>
<name>A0AAD8EEW1_DIPPU</name>
<comment type="caution">
    <text evidence="1">The sequence shown here is derived from an EMBL/GenBank/DDBJ whole genome shotgun (WGS) entry which is preliminary data.</text>
</comment>
<protein>
    <submittedName>
        <fullName evidence="1">Uncharacterized protein</fullName>
    </submittedName>
</protein>
<evidence type="ECO:0000313" key="2">
    <source>
        <dbReference type="Proteomes" id="UP001233999"/>
    </source>
</evidence>
<proteinExistence type="predicted"/>
<evidence type="ECO:0000313" key="1">
    <source>
        <dbReference type="EMBL" id="KAJ9587232.1"/>
    </source>
</evidence>
<dbReference type="AlphaFoldDB" id="A0AAD8EEW1"/>